<reference evidence="1" key="1">
    <citation type="submission" date="2022-10" db="EMBL/GenBank/DDBJ databases">
        <title>Luteolibacter sp. GHJ8, whole genome shotgun sequencing project.</title>
        <authorList>
            <person name="Zhao G."/>
            <person name="Shen L."/>
        </authorList>
    </citation>
    <scope>NUCLEOTIDE SEQUENCE</scope>
    <source>
        <strain evidence="1">GHJ8</strain>
    </source>
</reference>
<comment type="caution">
    <text evidence="1">The sequence shown here is derived from an EMBL/GenBank/DDBJ whole genome shotgun (WGS) entry which is preliminary data.</text>
</comment>
<evidence type="ECO:0008006" key="3">
    <source>
        <dbReference type="Google" id="ProtNLM"/>
    </source>
</evidence>
<organism evidence="1 2">
    <name type="scientific">Luteolibacter rhizosphaerae</name>
    <dbReference type="NCBI Taxonomy" id="2989719"/>
    <lineage>
        <taxon>Bacteria</taxon>
        <taxon>Pseudomonadati</taxon>
        <taxon>Verrucomicrobiota</taxon>
        <taxon>Verrucomicrobiia</taxon>
        <taxon>Verrucomicrobiales</taxon>
        <taxon>Verrucomicrobiaceae</taxon>
        <taxon>Luteolibacter</taxon>
    </lineage>
</organism>
<dbReference type="RefSeq" id="WP_264516325.1">
    <property type="nucleotide sequence ID" value="NZ_JAPDDR010000018.1"/>
</dbReference>
<dbReference type="InterPro" id="IPR017853">
    <property type="entry name" value="GH"/>
</dbReference>
<protein>
    <recommendedName>
        <fullName evidence="3">Glycosyl hydrolase family 67</fullName>
    </recommendedName>
</protein>
<evidence type="ECO:0000313" key="2">
    <source>
        <dbReference type="Proteomes" id="UP001165653"/>
    </source>
</evidence>
<dbReference type="EMBL" id="JAPDDR010000018">
    <property type="protein sequence ID" value="MCW1916736.1"/>
    <property type="molecule type" value="Genomic_DNA"/>
</dbReference>
<proteinExistence type="predicted"/>
<sequence>MLRFTREAAAAGYNAVTFDDLAHLAPHSLHEPETAARIAVFREEFREIFRIAREAGLAIYVTSDVLPVTPQVDAVLGNHRQRLEDFYVELVSSFLRDFPEISGLVLRIGESDGVDVKDPIRTRLHVRSATETNRLLRTLLPVFEQHDRTLILRTWTVGAHRVGDLIWHRRTLAHALDGIESPNFILSMKYGESDFFRYLPLNRAFFRTPHRKIVELQARREYEGAGEFPSFIGWDCENYARELQGNANLAGISVWCQTGGWHRFRRLTFLEEGDRDFWLRLNTVVALRIFRDRESVEDAVAGIVGAERAPAVLELLRHAETVVKELHYIGDFATQKLFFRRVRIPPLLHVYWDCLFINHAVRKVLRHFVRDPERSLREGEAAYALFPRMIELARSAELPVADIEHWRDFCHLIRLARRYYFLPFDPELAEKIRASKKAYKKAWPSERRQRYRIKLSFEPFKVKRQTLGWLSSLLLRRQRGYRLIDHVFTLNLLGLAFRLFRPGKSKAVPKFLRKSAMGVDALFR</sequence>
<gene>
    <name evidence="1" type="ORF">OJ996_24325</name>
</gene>
<evidence type="ECO:0000313" key="1">
    <source>
        <dbReference type="EMBL" id="MCW1916736.1"/>
    </source>
</evidence>
<dbReference type="Proteomes" id="UP001165653">
    <property type="component" value="Unassembled WGS sequence"/>
</dbReference>
<name>A0ABT3GA63_9BACT</name>
<keyword evidence="2" id="KW-1185">Reference proteome</keyword>
<accession>A0ABT3GA63</accession>
<dbReference type="SUPFAM" id="SSF51445">
    <property type="entry name" value="(Trans)glycosidases"/>
    <property type="match status" value="1"/>
</dbReference>